<reference evidence="2 3" key="1">
    <citation type="submission" date="2013-09" db="EMBL/GenBank/DDBJ databases">
        <title>Corchorus capsularis genome sequencing.</title>
        <authorList>
            <person name="Alam M."/>
            <person name="Haque M.S."/>
            <person name="Islam M.S."/>
            <person name="Emdad E.M."/>
            <person name="Islam M.M."/>
            <person name="Ahmed B."/>
            <person name="Halim A."/>
            <person name="Hossen Q.M.M."/>
            <person name="Hossain M.Z."/>
            <person name="Ahmed R."/>
            <person name="Khan M.M."/>
            <person name="Islam R."/>
            <person name="Rashid M.M."/>
            <person name="Khan S.A."/>
            <person name="Rahman M.S."/>
            <person name="Alam M."/>
        </authorList>
    </citation>
    <scope>NUCLEOTIDE SEQUENCE [LARGE SCALE GENOMIC DNA]</scope>
    <source>
        <strain evidence="3">cv. CVL-1</strain>
        <tissue evidence="2">Whole seedling</tissue>
    </source>
</reference>
<protein>
    <submittedName>
        <fullName evidence="2">Anticodon-binding protein</fullName>
    </submittedName>
</protein>
<dbReference type="Proteomes" id="UP000188268">
    <property type="component" value="Unassembled WGS sequence"/>
</dbReference>
<evidence type="ECO:0000313" key="2">
    <source>
        <dbReference type="EMBL" id="OMO72633.1"/>
    </source>
</evidence>
<gene>
    <name evidence="2" type="ORF">CCACVL1_17676</name>
</gene>
<dbReference type="SUPFAM" id="SSF52954">
    <property type="entry name" value="Class II aaRS ABD-related"/>
    <property type="match status" value="1"/>
</dbReference>
<dbReference type="OrthoDB" id="5423599at2759"/>
<proteinExistence type="predicted"/>
<dbReference type="InterPro" id="IPR004154">
    <property type="entry name" value="Anticodon-bd"/>
</dbReference>
<dbReference type="InterPro" id="IPR036621">
    <property type="entry name" value="Anticodon-bd_dom_sf"/>
</dbReference>
<comment type="caution">
    <text evidence="2">The sequence shown here is derived from an EMBL/GenBank/DDBJ whole genome shotgun (WGS) entry which is preliminary data.</text>
</comment>
<accession>A0A1R3HQL7</accession>
<dbReference type="EMBL" id="AWWV01011405">
    <property type="protein sequence ID" value="OMO72633.1"/>
    <property type="molecule type" value="Genomic_DNA"/>
</dbReference>
<organism evidence="2 3">
    <name type="scientific">Corchorus capsularis</name>
    <name type="common">Jute</name>
    <dbReference type="NCBI Taxonomy" id="210143"/>
    <lineage>
        <taxon>Eukaryota</taxon>
        <taxon>Viridiplantae</taxon>
        <taxon>Streptophyta</taxon>
        <taxon>Embryophyta</taxon>
        <taxon>Tracheophyta</taxon>
        <taxon>Spermatophyta</taxon>
        <taxon>Magnoliopsida</taxon>
        <taxon>eudicotyledons</taxon>
        <taxon>Gunneridae</taxon>
        <taxon>Pentapetalae</taxon>
        <taxon>rosids</taxon>
        <taxon>malvids</taxon>
        <taxon>Malvales</taxon>
        <taxon>Malvaceae</taxon>
        <taxon>Grewioideae</taxon>
        <taxon>Apeibeae</taxon>
        <taxon>Corchorus</taxon>
    </lineage>
</organism>
<sequence>MAVVGPKELEMDSVTVRSRFGVQLGTIKIDEFRYNIKQASH</sequence>
<feature type="domain" description="Anticodon-binding" evidence="1">
    <location>
        <begin position="1"/>
        <end position="37"/>
    </location>
</feature>
<keyword evidence="3" id="KW-1185">Reference proteome</keyword>
<evidence type="ECO:0000313" key="3">
    <source>
        <dbReference type="Proteomes" id="UP000188268"/>
    </source>
</evidence>
<dbReference type="Pfam" id="PF03129">
    <property type="entry name" value="HGTP_anticodon"/>
    <property type="match status" value="1"/>
</dbReference>
<dbReference type="Gramene" id="OMO72633">
    <property type="protein sequence ID" value="OMO72633"/>
    <property type="gene ID" value="CCACVL1_17676"/>
</dbReference>
<dbReference type="AlphaFoldDB" id="A0A1R3HQL7"/>
<evidence type="ECO:0000259" key="1">
    <source>
        <dbReference type="Pfam" id="PF03129"/>
    </source>
</evidence>
<dbReference type="Gene3D" id="3.40.50.800">
    <property type="entry name" value="Anticodon-binding domain"/>
    <property type="match status" value="1"/>
</dbReference>
<name>A0A1R3HQL7_COCAP</name>